<evidence type="ECO:0000256" key="1">
    <source>
        <dbReference type="SAM" id="Phobius"/>
    </source>
</evidence>
<dbReference type="Proteomes" id="UP001367508">
    <property type="component" value="Unassembled WGS sequence"/>
</dbReference>
<reference evidence="2 3" key="1">
    <citation type="submission" date="2024-01" db="EMBL/GenBank/DDBJ databases">
        <title>The genomes of 5 underutilized Papilionoideae crops provide insights into root nodulation and disease resistanc.</title>
        <authorList>
            <person name="Jiang F."/>
        </authorList>
    </citation>
    <scope>NUCLEOTIDE SEQUENCE [LARGE SCALE GENOMIC DNA]</scope>
    <source>
        <strain evidence="2">LVBAO_FW01</strain>
        <tissue evidence="2">Leaves</tissue>
    </source>
</reference>
<dbReference type="EMBL" id="JAYMYQ010000004">
    <property type="protein sequence ID" value="KAK7340926.1"/>
    <property type="molecule type" value="Genomic_DNA"/>
</dbReference>
<evidence type="ECO:0000313" key="3">
    <source>
        <dbReference type="Proteomes" id="UP001367508"/>
    </source>
</evidence>
<keyword evidence="3" id="KW-1185">Reference proteome</keyword>
<evidence type="ECO:0000313" key="2">
    <source>
        <dbReference type="EMBL" id="KAK7340926.1"/>
    </source>
</evidence>
<gene>
    <name evidence="2" type="ORF">VNO77_21644</name>
</gene>
<dbReference type="PANTHER" id="PTHR34201:SF6">
    <property type="entry name" value="GLYCINE-RICH PROTEIN"/>
    <property type="match status" value="1"/>
</dbReference>
<protein>
    <submittedName>
        <fullName evidence="2">Uncharacterized protein</fullName>
    </submittedName>
</protein>
<dbReference type="AlphaFoldDB" id="A0AAN9QNN2"/>
<dbReference type="InterPro" id="IPR053288">
    <property type="entry name" value="TGD_Bridge_Protein"/>
</dbReference>
<comment type="caution">
    <text evidence="2">The sequence shown here is derived from an EMBL/GenBank/DDBJ whole genome shotgun (WGS) entry which is preliminary data.</text>
</comment>
<organism evidence="2 3">
    <name type="scientific">Canavalia gladiata</name>
    <name type="common">Sword bean</name>
    <name type="synonym">Dolichos gladiatus</name>
    <dbReference type="NCBI Taxonomy" id="3824"/>
    <lineage>
        <taxon>Eukaryota</taxon>
        <taxon>Viridiplantae</taxon>
        <taxon>Streptophyta</taxon>
        <taxon>Embryophyta</taxon>
        <taxon>Tracheophyta</taxon>
        <taxon>Spermatophyta</taxon>
        <taxon>Magnoliopsida</taxon>
        <taxon>eudicotyledons</taxon>
        <taxon>Gunneridae</taxon>
        <taxon>Pentapetalae</taxon>
        <taxon>rosids</taxon>
        <taxon>fabids</taxon>
        <taxon>Fabales</taxon>
        <taxon>Fabaceae</taxon>
        <taxon>Papilionoideae</taxon>
        <taxon>50 kb inversion clade</taxon>
        <taxon>NPAAA clade</taxon>
        <taxon>indigoferoid/millettioid clade</taxon>
        <taxon>Phaseoleae</taxon>
        <taxon>Canavalia</taxon>
    </lineage>
</organism>
<feature type="transmembrane region" description="Helical" evidence="1">
    <location>
        <begin position="215"/>
        <end position="238"/>
    </location>
</feature>
<keyword evidence="1" id="KW-1133">Transmembrane helix</keyword>
<sequence length="299" mass="33328">MMEMETLLPNPNYGGSKRCFGRRIHQRLDGGGSRKKMKVVRLGGSRRYWKIKAIPRIRYVMRSPLKMLTKLKNAYINFMSMFSSNVGAMNTDNIYGAKRIPNSRQANGYSSEFESRLIVEISKLMACLSFSLVLNSKKALRPKTSPKPMMEVGKSYPTICRGRDRQRKTSKQMETVETKADADSFWTWNANNNDQRQFSMTKFLGNKPPKPQTSVLGPGFGAGFGCGAGIGFGLVGGFGYGGWPFNNLHLVFGLGMGCGLGLGLGFGQGIGYNFNFRTRKSRKSKKNFSDSNKTIVIQI</sequence>
<dbReference type="PANTHER" id="PTHR34201">
    <property type="entry name" value="GLYCINE-RICH PROTEIN"/>
    <property type="match status" value="1"/>
</dbReference>
<keyword evidence="1" id="KW-0812">Transmembrane</keyword>
<proteinExistence type="predicted"/>
<feature type="transmembrane region" description="Helical" evidence="1">
    <location>
        <begin position="250"/>
        <end position="276"/>
    </location>
</feature>
<name>A0AAN9QNN2_CANGL</name>
<accession>A0AAN9QNN2</accession>
<keyword evidence="1" id="KW-0472">Membrane</keyword>